<keyword evidence="5" id="KW-1185">Reference proteome</keyword>
<dbReference type="AlphaFoldDB" id="A0A402AP34"/>
<dbReference type="Proteomes" id="UP000287188">
    <property type="component" value="Unassembled WGS sequence"/>
</dbReference>
<dbReference type="Pfam" id="PF00440">
    <property type="entry name" value="TetR_N"/>
    <property type="match status" value="1"/>
</dbReference>
<dbReference type="OrthoDB" id="9814200at2"/>
<dbReference type="GO" id="GO:0003677">
    <property type="term" value="F:DNA binding"/>
    <property type="evidence" value="ECO:0007669"/>
    <property type="project" value="UniProtKB-UniRule"/>
</dbReference>
<dbReference type="PANTHER" id="PTHR43479">
    <property type="entry name" value="ACREF/ENVCD OPERON REPRESSOR-RELATED"/>
    <property type="match status" value="1"/>
</dbReference>
<dbReference type="InterPro" id="IPR049149">
    <property type="entry name" value="TetR/AcrR_C"/>
</dbReference>
<dbReference type="PROSITE" id="PS50977">
    <property type="entry name" value="HTH_TETR_2"/>
    <property type="match status" value="1"/>
</dbReference>
<dbReference type="Pfam" id="PF21303">
    <property type="entry name" value="TetR_C_39"/>
    <property type="match status" value="1"/>
</dbReference>
<dbReference type="EMBL" id="BIFS01000001">
    <property type="protein sequence ID" value="GCE20794.1"/>
    <property type="molecule type" value="Genomic_DNA"/>
</dbReference>
<dbReference type="SUPFAM" id="SSF46689">
    <property type="entry name" value="Homeodomain-like"/>
    <property type="match status" value="1"/>
</dbReference>
<name>A0A402AP34_9CHLR</name>
<dbReference type="PANTHER" id="PTHR43479:SF11">
    <property type="entry name" value="ACREF_ENVCD OPERON REPRESSOR-RELATED"/>
    <property type="match status" value="1"/>
</dbReference>
<dbReference type="InterPro" id="IPR050624">
    <property type="entry name" value="HTH-type_Tx_Regulator"/>
</dbReference>
<dbReference type="InterPro" id="IPR009057">
    <property type="entry name" value="Homeodomain-like_sf"/>
</dbReference>
<reference evidence="5" key="1">
    <citation type="submission" date="2018-12" db="EMBL/GenBank/DDBJ databases">
        <title>Tengunoibacter tsumagoiensis gen. nov., sp. nov., Dictyobacter kobayashii sp. nov., D. alpinus sp. nov., and D. joshuensis sp. nov. and description of Dictyobacteraceae fam. nov. within the order Ktedonobacterales isolated from Tengu-no-mugimeshi.</title>
        <authorList>
            <person name="Wang C.M."/>
            <person name="Zheng Y."/>
            <person name="Sakai Y."/>
            <person name="Toyoda A."/>
            <person name="Minakuchi Y."/>
            <person name="Abe K."/>
            <person name="Yokota A."/>
            <person name="Yabe S."/>
        </authorList>
    </citation>
    <scope>NUCLEOTIDE SEQUENCE [LARGE SCALE GENOMIC DNA]</scope>
    <source>
        <strain evidence="5">Uno11</strain>
    </source>
</reference>
<organism evidence="4 5">
    <name type="scientific">Dictyobacter kobayashii</name>
    <dbReference type="NCBI Taxonomy" id="2014872"/>
    <lineage>
        <taxon>Bacteria</taxon>
        <taxon>Bacillati</taxon>
        <taxon>Chloroflexota</taxon>
        <taxon>Ktedonobacteria</taxon>
        <taxon>Ktedonobacterales</taxon>
        <taxon>Dictyobacteraceae</taxon>
        <taxon>Dictyobacter</taxon>
    </lineage>
</organism>
<evidence type="ECO:0000313" key="4">
    <source>
        <dbReference type="EMBL" id="GCE20794.1"/>
    </source>
</evidence>
<evidence type="ECO:0000256" key="1">
    <source>
        <dbReference type="ARBA" id="ARBA00023125"/>
    </source>
</evidence>
<protein>
    <recommendedName>
        <fullName evidence="3">HTH tetR-type domain-containing protein</fullName>
    </recommendedName>
</protein>
<evidence type="ECO:0000256" key="2">
    <source>
        <dbReference type="PROSITE-ProRule" id="PRU00335"/>
    </source>
</evidence>
<feature type="DNA-binding region" description="H-T-H motif" evidence="2">
    <location>
        <begin position="34"/>
        <end position="53"/>
    </location>
</feature>
<dbReference type="InterPro" id="IPR001647">
    <property type="entry name" value="HTH_TetR"/>
</dbReference>
<accession>A0A402AP34</accession>
<dbReference type="RefSeq" id="WP_126552409.1">
    <property type="nucleotide sequence ID" value="NZ_BIFS01000001.1"/>
</dbReference>
<gene>
    <name evidence="4" type="ORF">KDK_45940</name>
</gene>
<evidence type="ECO:0000259" key="3">
    <source>
        <dbReference type="PROSITE" id="PS50977"/>
    </source>
</evidence>
<comment type="caution">
    <text evidence="4">The sequence shown here is derived from an EMBL/GenBank/DDBJ whole genome shotgun (WGS) entry which is preliminary data.</text>
</comment>
<dbReference type="Gene3D" id="1.10.357.10">
    <property type="entry name" value="Tetracycline Repressor, domain 2"/>
    <property type="match status" value="1"/>
</dbReference>
<keyword evidence="1 2" id="KW-0238">DNA-binding</keyword>
<proteinExistence type="predicted"/>
<sequence>MARPVKHEAVAAKRREILNATQRLVFTKGFEEMSIQDILDEVQISSGAFHHYFDSRGALLEAFVEQIKHETEKPLLPILHDPKLSAIEKFQGFFDTLDRLRIAHKADVVELARVWYTDANAIIRMKVDEAIFQQRAPLLTEIVRQGIREGSFTIAYPDNAGEVIMALLEGMGNAHARLLFSPGQESIDLSLIEEIVAIHSAYMDAIERVLGAPPHSFTRINSAAVDVWVTATQENHV</sequence>
<evidence type="ECO:0000313" key="5">
    <source>
        <dbReference type="Proteomes" id="UP000287188"/>
    </source>
</evidence>
<feature type="domain" description="HTH tetR-type" evidence="3">
    <location>
        <begin position="11"/>
        <end position="71"/>
    </location>
</feature>